<feature type="region of interest" description="Disordered" evidence="1">
    <location>
        <begin position="1"/>
        <end position="62"/>
    </location>
</feature>
<keyword evidence="3" id="KW-1185">Reference proteome</keyword>
<evidence type="ECO:0000313" key="2">
    <source>
        <dbReference type="EMBL" id="AJE81664.1"/>
    </source>
</evidence>
<gene>
    <name evidence="2" type="ORF">SLNWT_1288</name>
</gene>
<protein>
    <submittedName>
        <fullName evidence="2">Uncharacterized protein</fullName>
    </submittedName>
</protein>
<organism evidence="2 3">
    <name type="scientific">Streptomyces albus (strain ATCC 21838 / DSM 41398 / FERM P-419 / JCM 4703 / NBRC 107858)</name>
    <dbReference type="NCBI Taxonomy" id="1081613"/>
    <lineage>
        <taxon>Bacteria</taxon>
        <taxon>Bacillati</taxon>
        <taxon>Actinomycetota</taxon>
        <taxon>Actinomycetes</taxon>
        <taxon>Kitasatosporales</taxon>
        <taxon>Streptomycetaceae</taxon>
        <taxon>Streptomyces</taxon>
    </lineage>
</organism>
<dbReference type="AlphaFoldDB" id="A0A0B5EJI8"/>
<name>A0A0B5EJI8_STRA4</name>
<reference evidence="2 3" key="1">
    <citation type="submission" date="2015-01" db="EMBL/GenBank/DDBJ databases">
        <title>Enhanced salinomycin production by adjusting the supply of polyketide extender units in Streptomyce albus DSM 41398.</title>
        <authorList>
            <person name="Lu C."/>
        </authorList>
    </citation>
    <scope>NUCLEOTIDE SEQUENCE [LARGE SCALE GENOMIC DNA]</scope>
    <source>
        <strain evidence="3">ATCC 21838 / DSM 41398 / FERM P-419 / JCM 4703 / NBRC 107858</strain>
    </source>
</reference>
<sequence>MSHTHTVALAFDTARHERADRPTPGGERPYDRCRSAAASGSDDKRPLGRKQQASARLGTSRIMTCTTEITSRAGAGDDGQLD</sequence>
<evidence type="ECO:0000313" key="3">
    <source>
        <dbReference type="Proteomes" id="UP000031523"/>
    </source>
</evidence>
<proteinExistence type="predicted"/>
<dbReference type="Proteomes" id="UP000031523">
    <property type="component" value="Chromosome"/>
</dbReference>
<evidence type="ECO:0000256" key="1">
    <source>
        <dbReference type="SAM" id="MobiDB-lite"/>
    </source>
</evidence>
<dbReference type="KEGG" id="sals:SLNWT_1288"/>
<accession>A0A0B5EJI8</accession>
<dbReference type="EMBL" id="CP010519">
    <property type="protein sequence ID" value="AJE81664.1"/>
    <property type="molecule type" value="Genomic_DNA"/>
</dbReference>